<proteinExistence type="predicted"/>
<dbReference type="RefSeq" id="WP_254174440.1">
    <property type="nucleotide sequence ID" value="NZ_LR882967.1"/>
</dbReference>
<organism evidence="2 3">
    <name type="scientific">Planktothrix pseudagardhii</name>
    <dbReference type="NCBI Taxonomy" id="132604"/>
    <lineage>
        <taxon>Bacteria</taxon>
        <taxon>Bacillati</taxon>
        <taxon>Cyanobacteriota</taxon>
        <taxon>Cyanophyceae</taxon>
        <taxon>Oscillatoriophycideae</taxon>
        <taxon>Oscillatoriales</taxon>
        <taxon>Microcoleaceae</taxon>
        <taxon>Planktothrix</taxon>
    </lineage>
</organism>
<gene>
    <name evidence="2" type="ORF">NO713_03904</name>
</gene>
<keyword evidence="1" id="KW-0812">Transmembrane</keyword>
<dbReference type="Proteomes" id="UP001153719">
    <property type="component" value="Chromosome"/>
</dbReference>
<sequence>MKMRSYLWIAVAGIVISGGIMFFDRLIKETEKANRTDIDQWIDRQLAEVLARKLHQPVDVILQTLTGTHNPELVILINETVNSVTLTFTRQSGNLNVQVCLDIVCEDETSFRITTEQNWENLPESIRSEFLRSGRNTTYRNWDFPWVQSQTV</sequence>
<dbReference type="EMBL" id="LR882967">
    <property type="protein sequence ID" value="CAD5972285.1"/>
    <property type="molecule type" value="Genomic_DNA"/>
</dbReference>
<dbReference type="AlphaFoldDB" id="A0A9W4CQ70"/>
<evidence type="ECO:0000313" key="3">
    <source>
        <dbReference type="Proteomes" id="UP001153719"/>
    </source>
</evidence>
<keyword evidence="3" id="KW-1185">Reference proteome</keyword>
<protein>
    <submittedName>
        <fullName evidence="2">Uncharacterized protein</fullName>
    </submittedName>
</protein>
<feature type="transmembrane region" description="Helical" evidence="1">
    <location>
        <begin position="6"/>
        <end position="23"/>
    </location>
</feature>
<accession>A0A9W4CQ70</accession>
<keyword evidence="1" id="KW-0472">Membrane</keyword>
<evidence type="ECO:0000313" key="2">
    <source>
        <dbReference type="EMBL" id="CAD5972285.1"/>
    </source>
</evidence>
<name>A0A9W4CQ70_9CYAN</name>
<dbReference type="KEGG" id="ppsu:NO713_03904"/>
<reference evidence="2" key="1">
    <citation type="submission" date="2020-09" db="EMBL/GenBank/DDBJ databases">
        <authorList>
            <person name="Blom J."/>
        </authorList>
    </citation>
    <scope>NUCLEOTIDE SEQUENCE</scope>
    <source>
        <strain evidence="2">No.713</strain>
    </source>
</reference>
<keyword evidence="1" id="KW-1133">Transmembrane helix</keyword>
<evidence type="ECO:0000256" key="1">
    <source>
        <dbReference type="SAM" id="Phobius"/>
    </source>
</evidence>